<comment type="subcellular location">
    <subcellularLocation>
        <location evidence="1">Cell membrane</location>
        <topology evidence="1">Multi-pass membrane protein</topology>
    </subcellularLocation>
</comment>
<evidence type="ECO:0000256" key="4">
    <source>
        <dbReference type="ARBA" id="ARBA00022989"/>
    </source>
</evidence>
<feature type="transmembrane region" description="Helical" evidence="6">
    <location>
        <begin position="219"/>
        <end position="241"/>
    </location>
</feature>
<feature type="transmembrane region" description="Helical" evidence="6">
    <location>
        <begin position="128"/>
        <end position="149"/>
    </location>
</feature>
<name>A0A557SHD3_9GAMM</name>
<evidence type="ECO:0000256" key="5">
    <source>
        <dbReference type="ARBA" id="ARBA00023136"/>
    </source>
</evidence>
<proteinExistence type="predicted"/>
<dbReference type="RefSeq" id="WP_144357954.1">
    <property type="nucleotide sequence ID" value="NZ_VMNH01000005.1"/>
</dbReference>
<sequence length="333" mass="36775">MNSPTVRKRLLFLGGIALSILFLWLALRNVKLADVWQIGSQQIDGKMILWALFAYALFFVFKTYRWHLLLSSKINLSTEQLIPYVMLGYAGNILLPFQAGEITRAILLSRRYPVAAFTALSTIALEKIFDLLMVLIFLLCSFVFVTFHSDLLNSFVMTVSYLILLAIIPIALLLFSPPHTRSFLKALFDSLPSKVFLITVKRWIEDAIEGVTVLRKGAILLKVIFLSVLTWLAMLTSLYLTLLALNIEISLAAAAIVLFLSAVGMSLPTAPGFIGTIQAAFVVGLLPFGISQEESIAASLLYNLLITVVPLGVGIGCFISLGISFRDLRNTVP</sequence>
<protein>
    <submittedName>
        <fullName evidence="7">Flippase-like domain-containing protein</fullName>
    </submittedName>
</protein>
<keyword evidence="3 6" id="KW-0812">Transmembrane</keyword>
<evidence type="ECO:0000313" key="8">
    <source>
        <dbReference type="Proteomes" id="UP000316649"/>
    </source>
</evidence>
<dbReference type="Pfam" id="PF03706">
    <property type="entry name" value="LPG_synthase_TM"/>
    <property type="match status" value="1"/>
</dbReference>
<dbReference type="Proteomes" id="UP000316649">
    <property type="component" value="Unassembled WGS sequence"/>
</dbReference>
<evidence type="ECO:0000256" key="6">
    <source>
        <dbReference type="SAM" id="Phobius"/>
    </source>
</evidence>
<organism evidence="7 8">
    <name type="scientific">Sedimenticola selenatireducens</name>
    <dbReference type="NCBI Taxonomy" id="191960"/>
    <lineage>
        <taxon>Bacteria</taxon>
        <taxon>Pseudomonadati</taxon>
        <taxon>Pseudomonadota</taxon>
        <taxon>Gammaproteobacteria</taxon>
        <taxon>Chromatiales</taxon>
        <taxon>Sedimenticolaceae</taxon>
        <taxon>Sedimenticola</taxon>
    </lineage>
</organism>
<dbReference type="GO" id="GO:0005886">
    <property type="term" value="C:plasma membrane"/>
    <property type="evidence" value="ECO:0007669"/>
    <property type="project" value="UniProtKB-SubCell"/>
</dbReference>
<feature type="transmembrane region" description="Helical" evidence="6">
    <location>
        <begin position="84"/>
        <end position="107"/>
    </location>
</feature>
<feature type="transmembrane region" description="Helical" evidence="6">
    <location>
        <begin position="302"/>
        <end position="325"/>
    </location>
</feature>
<dbReference type="PANTHER" id="PTHR39087:SF2">
    <property type="entry name" value="UPF0104 MEMBRANE PROTEIN MJ1595"/>
    <property type="match status" value="1"/>
</dbReference>
<dbReference type="OrthoDB" id="5242769at2"/>
<keyword evidence="2" id="KW-1003">Cell membrane</keyword>
<feature type="transmembrane region" description="Helical" evidence="6">
    <location>
        <begin position="247"/>
        <end position="265"/>
    </location>
</feature>
<comment type="caution">
    <text evidence="7">The sequence shown here is derived from an EMBL/GenBank/DDBJ whole genome shotgun (WGS) entry which is preliminary data.</text>
</comment>
<accession>A0A557SHD3</accession>
<dbReference type="InterPro" id="IPR022791">
    <property type="entry name" value="L-PG_synthase/AglD"/>
</dbReference>
<dbReference type="AlphaFoldDB" id="A0A557SHD3"/>
<feature type="transmembrane region" description="Helical" evidence="6">
    <location>
        <begin position="47"/>
        <end position="64"/>
    </location>
</feature>
<evidence type="ECO:0000256" key="1">
    <source>
        <dbReference type="ARBA" id="ARBA00004651"/>
    </source>
</evidence>
<keyword evidence="5 6" id="KW-0472">Membrane</keyword>
<reference evidence="7 8" key="1">
    <citation type="submission" date="2019-07" db="EMBL/GenBank/DDBJ databases">
        <title>The pathways for chlorine oxyanion respiration interact through the shared metabolite chlorate.</title>
        <authorList>
            <person name="Barnum T.P."/>
            <person name="Cheng Y."/>
            <person name="Hill K.A."/>
            <person name="Lucas L.N."/>
            <person name="Carlson H.K."/>
            <person name="Coates J.D."/>
        </authorList>
    </citation>
    <scope>NUCLEOTIDE SEQUENCE [LARGE SCALE GENOMIC DNA]</scope>
    <source>
        <strain evidence="7 8">BK-1</strain>
    </source>
</reference>
<gene>
    <name evidence="7" type="ORF">FHP88_05210</name>
</gene>
<evidence type="ECO:0000313" key="7">
    <source>
        <dbReference type="EMBL" id="TVO76825.1"/>
    </source>
</evidence>
<evidence type="ECO:0000256" key="3">
    <source>
        <dbReference type="ARBA" id="ARBA00022692"/>
    </source>
</evidence>
<dbReference type="PANTHER" id="PTHR39087">
    <property type="entry name" value="UPF0104 MEMBRANE PROTEIN MJ1595"/>
    <property type="match status" value="1"/>
</dbReference>
<evidence type="ECO:0000256" key="2">
    <source>
        <dbReference type="ARBA" id="ARBA00022475"/>
    </source>
</evidence>
<keyword evidence="8" id="KW-1185">Reference proteome</keyword>
<feature type="transmembrane region" description="Helical" evidence="6">
    <location>
        <begin position="272"/>
        <end position="290"/>
    </location>
</feature>
<dbReference type="EMBL" id="VMNH01000005">
    <property type="protein sequence ID" value="TVO76825.1"/>
    <property type="molecule type" value="Genomic_DNA"/>
</dbReference>
<feature type="transmembrane region" description="Helical" evidence="6">
    <location>
        <begin position="6"/>
        <end position="27"/>
    </location>
</feature>
<feature type="transmembrane region" description="Helical" evidence="6">
    <location>
        <begin position="155"/>
        <end position="175"/>
    </location>
</feature>
<dbReference type="NCBIfam" id="TIGR00374">
    <property type="entry name" value="flippase-like domain"/>
    <property type="match status" value="1"/>
</dbReference>
<keyword evidence="4 6" id="KW-1133">Transmembrane helix</keyword>